<proteinExistence type="predicted"/>
<gene>
    <name evidence="1" type="ORF">JOF56_006931</name>
</gene>
<name>A0ABS4TRP0_9PSEU</name>
<evidence type="ECO:0000313" key="1">
    <source>
        <dbReference type="EMBL" id="MBP2326546.1"/>
    </source>
</evidence>
<evidence type="ECO:0000313" key="2">
    <source>
        <dbReference type="Proteomes" id="UP001519332"/>
    </source>
</evidence>
<reference evidence="1 2" key="1">
    <citation type="submission" date="2021-03" db="EMBL/GenBank/DDBJ databases">
        <title>Sequencing the genomes of 1000 actinobacteria strains.</title>
        <authorList>
            <person name="Klenk H.-P."/>
        </authorList>
    </citation>
    <scope>NUCLEOTIDE SEQUENCE [LARGE SCALE GENOMIC DNA]</scope>
    <source>
        <strain evidence="1 2">DSM 46670</strain>
    </source>
</reference>
<protein>
    <submittedName>
        <fullName evidence="1">Uncharacterized protein</fullName>
    </submittedName>
</protein>
<dbReference type="RefSeq" id="WP_209643599.1">
    <property type="nucleotide sequence ID" value="NZ_JAGINW010000001.1"/>
</dbReference>
<sequence length="293" mass="32416">MSLSGAGTGLAILPGGCTGADGVVHREAEVAAMTGRDEEMLVAAGRRSALLVTELLTRCVRRIGAITPVTADVARRLVVADRQFLLLKIREATFGTSVRSSISCPWADCAQRIDIEFTTSAIPVTQSADKGPEYVVTLTSGDELAFRLPNGADQEALSPLLQDNEAAALTGLLGRCVTRIGPHRPAPPELVAQLPPRDRQAIERRMAEVAPRIDLTMESTCPECRREYSVPFEIHSFLFGELSVNSALLRREIHYLAYHYHWSEREIMQMPRQRRQRYVSQLAEEIERSHDSP</sequence>
<accession>A0ABS4TRP0</accession>
<comment type="caution">
    <text evidence="1">The sequence shown here is derived from an EMBL/GenBank/DDBJ whole genome shotgun (WGS) entry which is preliminary data.</text>
</comment>
<keyword evidence="2" id="KW-1185">Reference proteome</keyword>
<dbReference type="Pfam" id="PF12322">
    <property type="entry name" value="T4_baseplate"/>
    <property type="match status" value="1"/>
</dbReference>
<organism evidence="1 2">
    <name type="scientific">Kibdelosporangium banguiense</name>
    <dbReference type="NCBI Taxonomy" id="1365924"/>
    <lineage>
        <taxon>Bacteria</taxon>
        <taxon>Bacillati</taxon>
        <taxon>Actinomycetota</taxon>
        <taxon>Actinomycetes</taxon>
        <taxon>Pseudonocardiales</taxon>
        <taxon>Pseudonocardiaceae</taxon>
        <taxon>Kibdelosporangium</taxon>
    </lineage>
</organism>
<dbReference type="EMBL" id="JAGINW010000001">
    <property type="protein sequence ID" value="MBP2326546.1"/>
    <property type="molecule type" value="Genomic_DNA"/>
</dbReference>
<dbReference type="InterPro" id="IPR024364">
    <property type="entry name" value="Baseplate_phage_T4-like"/>
</dbReference>
<dbReference type="Proteomes" id="UP001519332">
    <property type="component" value="Unassembled WGS sequence"/>
</dbReference>